<dbReference type="Gene3D" id="1.10.1740.10">
    <property type="match status" value="1"/>
</dbReference>
<dbReference type="AlphaFoldDB" id="L0K957"/>
<evidence type="ECO:0000256" key="1">
    <source>
        <dbReference type="ARBA" id="ARBA00023015"/>
    </source>
</evidence>
<dbReference type="InterPro" id="IPR013324">
    <property type="entry name" value="RNA_pol_sigma_r3/r4-like"/>
</dbReference>
<dbReference type="InterPro" id="IPR007627">
    <property type="entry name" value="RNA_pol_sigma70_r2"/>
</dbReference>
<gene>
    <name evidence="6" type="ordered locus">Halha_0680</name>
</gene>
<dbReference type="InterPro" id="IPR012845">
    <property type="entry name" value="RNA_pol_sigma_FliA_WhiG"/>
</dbReference>
<dbReference type="InterPro" id="IPR000943">
    <property type="entry name" value="RNA_pol_sigma70"/>
</dbReference>
<dbReference type="GO" id="GO:0016987">
    <property type="term" value="F:sigma factor activity"/>
    <property type="evidence" value="ECO:0007669"/>
    <property type="project" value="UniProtKB-KW"/>
</dbReference>
<dbReference type="NCBIfam" id="NF005413">
    <property type="entry name" value="PRK06986.1"/>
    <property type="match status" value="1"/>
</dbReference>
<dbReference type="GO" id="GO:0006352">
    <property type="term" value="P:DNA-templated transcription initiation"/>
    <property type="evidence" value="ECO:0007669"/>
    <property type="project" value="InterPro"/>
</dbReference>
<dbReference type="InterPro" id="IPR014284">
    <property type="entry name" value="RNA_pol_sigma-70_dom"/>
</dbReference>
<evidence type="ECO:0000313" key="7">
    <source>
        <dbReference type="Proteomes" id="UP000010880"/>
    </source>
</evidence>
<reference evidence="7" key="1">
    <citation type="submission" date="2012-02" db="EMBL/GenBank/DDBJ databases">
        <title>The complete genome of Halobacteroides halobius DSM 5150.</title>
        <authorList>
            <person name="Lucas S."/>
            <person name="Copeland A."/>
            <person name="Lapidus A."/>
            <person name="Glavina del Rio T."/>
            <person name="Dalin E."/>
            <person name="Tice H."/>
            <person name="Bruce D."/>
            <person name="Goodwin L."/>
            <person name="Pitluck S."/>
            <person name="Peters L."/>
            <person name="Mikhailova N."/>
            <person name="Gu W."/>
            <person name="Kyrpides N."/>
            <person name="Mavromatis K."/>
            <person name="Ivanova N."/>
            <person name="Brettin T."/>
            <person name="Detter J.C."/>
            <person name="Han C."/>
            <person name="Larimer F."/>
            <person name="Land M."/>
            <person name="Hauser L."/>
            <person name="Markowitz V."/>
            <person name="Cheng J.-F."/>
            <person name="Hugenholtz P."/>
            <person name="Woyke T."/>
            <person name="Wu D."/>
            <person name="Tindall B."/>
            <person name="Pomrenke H."/>
            <person name="Brambilla E."/>
            <person name="Klenk H.-P."/>
            <person name="Eisen J.A."/>
        </authorList>
    </citation>
    <scope>NUCLEOTIDE SEQUENCE [LARGE SCALE GENOMIC DNA]</scope>
    <source>
        <strain evidence="7">ATCC 35273 / DSM 5150 / MD-1</strain>
    </source>
</reference>
<dbReference type="GO" id="GO:0003899">
    <property type="term" value="F:DNA-directed RNA polymerase activity"/>
    <property type="evidence" value="ECO:0007669"/>
    <property type="project" value="InterPro"/>
</dbReference>
<dbReference type="InterPro" id="IPR013325">
    <property type="entry name" value="RNA_pol_sigma_r2"/>
</dbReference>
<dbReference type="SUPFAM" id="SSF88659">
    <property type="entry name" value="Sigma3 and sigma4 domains of RNA polymerase sigma factors"/>
    <property type="match status" value="2"/>
</dbReference>
<keyword evidence="4" id="KW-0804">Transcription</keyword>
<evidence type="ECO:0000256" key="4">
    <source>
        <dbReference type="ARBA" id="ARBA00023163"/>
    </source>
</evidence>
<dbReference type="Pfam" id="PF04545">
    <property type="entry name" value="Sigma70_r4"/>
    <property type="match status" value="1"/>
</dbReference>
<dbReference type="PIRSF" id="PIRSF000770">
    <property type="entry name" value="RNA_pol_sigma-SigE/K"/>
    <property type="match status" value="1"/>
</dbReference>
<keyword evidence="1" id="KW-0805">Transcription regulation</keyword>
<dbReference type="HOGENOM" id="CLU_014793_8_1_9"/>
<accession>L0K957</accession>
<dbReference type="PRINTS" id="PR00046">
    <property type="entry name" value="SIGMA70FCT"/>
</dbReference>
<dbReference type="SUPFAM" id="SSF88946">
    <property type="entry name" value="Sigma2 domain of RNA polymerase sigma factors"/>
    <property type="match status" value="1"/>
</dbReference>
<evidence type="ECO:0000259" key="5">
    <source>
        <dbReference type="PROSITE" id="PS00716"/>
    </source>
</evidence>
<dbReference type="PANTHER" id="PTHR30385">
    <property type="entry name" value="SIGMA FACTOR F FLAGELLAR"/>
    <property type="match status" value="1"/>
</dbReference>
<evidence type="ECO:0000256" key="3">
    <source>
        <dbReference type="ARBA" id="ARBA00023125"/>
    </source>
</evidence>
<dbReference type="PANTHER" id="PTHR30385:SF7">
    <property type="entry name" value="RNA POLYMERASE SIGMA FACTOR FLIA"/>
    <property type="match status" value="1"/>
</dbReference>
<keyword evidence="7" id="KW-1185">Reference proteome</keyword>
<feature type="domain" description="RNA polymerase sigma-70" evidence="5">
    <location>
        <begin position="220"/>
        <end position="246"/>
    </location>
</feature>
<evidence type="ECO:0000313" key="6">
    <source>
        <dbReference type="EMBL" id="AGB40653.1"/>
    </source>
</evidence>
<dbReference type="InterPro" id="IPR007630">
    <property type="entry name" value="RNA_pol_sigma70_r4"/>
</dbReference>
<organism evidence="6 7">
    <name type="scientific">Halobacteroides halobius (strain ATCC 35273 / DSM 5150 / MD-1)</name>
    <dbReference type="NCBI Taxonomy" id="748449"/>
    <lineage>
        <taxon>Bacteria</taxon>
        <taxon>Bacillati</taxon>
        <taxon>Bacillota</taxon>
        <taxon>Clostridia</taxon>
        <taxon>Halanaerobiales</taxon>
        <taxon>Halobacteroidaceae</taxon>
        <taxon>Halobacteroides</taxon>
    </lineage>
</organism>
<dbReference type="eggNOG" id="COG1191">
    <property type="taxonomic scope" value="Bacteria"/>
</dbReference>
<dbReference type="CDD" id="cd06171">
    <property type="entry name" value="Sigma70_r4"/>
    <property type="match status" value="1"/>
</dbReference>
<keyword evidence="3" id="KW-0238">DNA-binding</keyword>
<dbReference type="NCBIfam" id="TIGR02479">
    <property type="entry name" value="FliA_WhiG"/>
    <property type="match status" value="1"/>
</dbReference>
<dbReference type="PROSITE" id="PS00716">
    <property type="entry name" value="SIGMA70_2"/>
    <property type="match status" value="1"/>
</dbReference>
<protein>
    <submittedName>
        <fullName evidence="6">RNA polymerase sigma factor, FliA/WhiG family</fullName>
    </submittedName>
</protein>
<proteinExistence type="predicted"/>
<dbReference type="Pfam" id="PF04542">
    <property type="entry name" value="Sigma70_r2"/>
    <property type="match status" value="1"/>
</dbReference>
<dbReference type="NCBIfam" id="TIGR02937">
    <property type="entry name" value="sigma70-ECF"/>
    <property type="match status" value="1"/>
</dbReference>
<dbReference type="RefSeq" id="WP_015326379.1">
    <property type="nucleotide sequence ID" value="NC_019978.1"/>
</dbReference>
<sequence length="259" mass="30051">MAGINKLSEDKLWKKYKQNDSQAAKEELILRYIPLIKHIVGKIMVTIPDEYTFDDLVNYGVLGLIDAMKRFDYQRGIKFSTYALPRIKGAIYDELRRLDWVPTSIRRQAKEFAEVLGRLENKLGRSPTDEELKEELNLTNNEYNKLLARINISDNISLDKVITQQKNGLKIKDIIKSVSQEEPDQIFSYNETKRILGEAIDKLPDKEKLVISLYYHDDLTLQEIGEVMELTTARISQLHTKAIFRLRGHLSRKKDLLLG</sequence>
<dbReference type="Gene3D" id="1.20.140.160">
    <property type="match status" value="1"/>
</dbReference>
<dbReference type="STRING" id="748449.Halha_0680"/>
<dbReference type="Proteomes" id="UP000010880">
    <property type="component" value="Chromosome"/>
</dbReference>
<name>L0K957_HALHC</name>
<dbReference type="EMBL" id="CP003359">
    <property type="protein sequence ID" value="AGB40653.1"/>
    <property type="molecule type" value="Genomic_DNA"/>
</dbReference>
<dbReference type="OrthoDB" id="9799825at2"/>
<keyword evidence="2" id="KW-0731">Sigma factor</keyword>
<evidence type="ECO:0000256" key="2">
    <source>
        <dbReference type="ARBA" id="ARBA00023082"/>
    </source>
</evidence>
<dbReference type="KEGG" id="hhl:Halha_0680"/>
<dbReference type="GO" id="GO:0003677">
    <property type="term" value="F:DNA binding"/>
    <property type="evidence" value="ECO:0007669"/>
    <property type="project" value="UniProtKB-KW"/>
</dbReference>